<evidence type="ECO:0000313" key="3">
    <source>
        <dbReference type="Proteomes" id="UP000189703"/>
    </source>
</evidence>
<dbReference type="Pfam" id="PF05678">
    <property type="entry name" value="VQ"/>
    <property type="match status" value="1"/>
</dbReference>
<dbReference type="InParanoid" id="A0A1U8A2M1"/>
<protein>
    <submittedName>
        <fullName evidence="4">Uncharacterized protein DDB_G0271670</fullName>
    </submittedName>
</protein>
<accession>A0A1U8A2M1</accession>
<feature type="region of interest" description="Disordered" evidence="1">
    <location>
        <begin position="116"/>
        <end position="180"/>
    </location>
</feature>
<dbReference type="InterPro" id="IPR039609">
    <property type="entry name" value="VQ_15/22"/>
</dbReference>
<feature type="compositionally biased region" description="Low complexity" evidence="1">
    <location>
        <begin position="123"/>
        <end position="141"/>
    </location>
</feature>
<dbReference type="PANTHER" id="PTHR33179:SF4">
    <property type="entry name" value="VQ MOTIF-CONTAINING PROTEIN"/>
    <property type="match status" value="1"/>
</dbReference>
<evidence type="ECO:0000259" key="2">
    <source>
        <dbReference type="Pfam" id="PF05678"/>
    </source>
</evidence>
<dbReference type="GeneID" id="104600129"/>
<gene>
    <name evidence="4" type="primary">LOC104600129</name>
</gene>
<dbReference type="KEGG" id="nnu:104600129"/>
<dbReference type="RefSeq" id="XP_010261274.1">
    <property type="nucleotide sequence ID" value="XM_010262972.2"/>
</dbReference>
<sequence>MDSGNSGSMQSSSGGDEEYDSRSESISAIFNSSGHVGHGHVISNPHLTTPPHHLSLPSSSSSLFDSVSNYLDVFSRSPATSNANSLTHLDMMWPRSVRSEANCTEIGNIMGLSSSTQPIFGAQGPSRGSLPSSSSQLPAAPENGARPSAPPSSSSDQANVVRSSKKRSRASRRAPTTVLTTDTTNFRAMVQEFTGIPAPPFSASPFPRSRLDLFNTASTLRSAHLEPPPPYLLRPFAQKVQPPSFLSSAAGAAAVSTSFSSSGLVNTVSSSTNIASTTTSTTPTTATTTTTTTNGFSNSPSTNNYQLLSDIGLPKQSQNLLNMQPNPILTFQSILQSSPLNQPKYPSLAYVPVFGAKSQQGSLTTSSTDSQQLKMGMVLEEFGMNHGHVNPQLSGLPNFVTSDGMSLRSDNNHSGWGDGVGLNDGDHQPNLKSFNGNYSNTQRVNSCKINYTTSSSDFQVEKGPENGSSRGEGMVDSWICSSD</sequence>
<feature type="region of interest" description="Disordered" evidence="1">
    <location>
        <begin position="274"/>
        <end position="300"/>
    </location>
</feature>
<dbReference type="Proteomes" id="UP000189703">
    <property type="component" value="Unplaced"/>
</dbReference>
<feature type="compositionally biased region" description="Low complexity" evidence="1">
    <location>
        <begin position="1"/>
        <end position="14"/>
    </location>
</feature>
<name>A0A1U8A2M1_NELNU</name>
<feature type="region of interest" description="Disordered" evidence="1">
    <location>
        <begin position="1"/>
        <end position="23"/>
    </location>
</feature>
<dbReference type="eggNOG" id="ENOG502QUSJ">
    <property type="taxonomic scope" value="Eukaryota"/>
</dbReference>
<evidence type="ECO:0000313" key="4">
    <source>
        <dbReference type="RefSeq" id="XP_010261274.1"/>
    </source>
</evidence>
<feature type="region of interest" description="Disordered" evidence="1">
    <location>
        <begin position="457"/>
        <end position="483"/>
    </location>
</feature>
<dbReference type="AlphaFoldDB" id="A0A1U8A2M1"/>
<feature type="domain" description="VQ" evidence="2">
    <location>
        <begin position="173"/>
        <end position="200"/>
    </location>
</feature>
<dbReference type="OrthoDB" id="780193at2759"/>
<keyword evidence="3" id="KW-1185">Reference proteome</keyword>
<evidence type="ECO:0000256" key="1">
    <source>
        <dbReference type="SAM" id="MobiDB-lite"/>
    </source>
</evidence>
<organism evidence="3 4">
    <name type="scientific">Nelumbo nucifera</name>
    <name type="common">Sacred lotus</name>
    <dbReference type="NCBI Taxonomy" id="4432"/>
    <lineage>
        <taxon>Eukaryota</taxon>
        <taxon>Viridiplantae</taxon>
        <taxon>Streptophyta</taxon>
        <taxon>Embryophyta</taxon>
        <taxon>Tracheophyta</taxon>
        <taxon>Spermatophyta</taxon>
        <taxon>Magnoliopsida</taxon>
        <taxon>Proteales</taxon>
        <taxon>Nelumbonaceae</taxon>
        <taxon>Nelumbo</taxon>
    </lineage>
</organism>
<reference evidence="4" key="1">
    <citation type="submission" date="2025-08" db="UniProtKB">
        <authorList>
            <consortium name="RefSeq"/>
        </authorList>
    </citation>
    <scope>IDENTIFICATION</scope>
</reference>
<dbReference type="InterPro" id="IPR008889">
    <property type="entry name" value="VQ"/>
</dbReference>
<dbReference type="OMA" id="FQTHVFD"/>
<proteinExistence type="predicted"/>
<feature type="compositionally biased region" description="Basic residues" evidence="1">
    <location>
        <begin position="163"/>
        <end position="172"/>
    </location>
</feature>
<dbReference type="PANTHER" id="PTHR33179">
    <property type="entry name" value="VQ MOTIF-CONTAINING PROTEIN"/>
    <property type="match status" value="1"/>
</dbReference>